<name>A0ABW7NBL6_9BACT</name>
<proteinExistence type="predicted"/>
<organism evidence="1 2">
    <name type="scientific">Marinoscillum luteum</name>
    <dbReference type="NCBI Taxonomy" id="861051"/>
    <lineage>
        <taxon>Bacteria</taxon>
        <taxon>Pseudomonadati</taxon>
        <taxon>Bacteroidota</taxon>
        <taxon>Cytophagia</taxon>
        <taxon>Cytophagales</taxon>
        <taxon>Reichenbachiellaceae</taxon>
        <taxon>Marinoscillum</taxon>
    </lineage>
</organism>
<comment type="caution">
    <text evidence="1">The sequence shown here is derived from an EMBL/GenBank/DDBJ whole genome shotgun (WGS) entry which is preliminary data.</text>
</comment>
<protein>
    <recommendedName>
        <fullName evidence="3">Lipocalin-like domain-containing protein</fullName>
    </recommendedName>
</protein>
<evidence type="ECO:0000313" key="2">
    <source>
        <dbReference type="Proteomes" id="UP001610063"/>
    </source>
</evidence>
<reference evidence="1 2" key="1">
    <citation type="journal article" date="2013" name="Int. J. Syst. Evol. Microbiol.">
        <title>Marinoscillum luteum sp. nov., isolated from marine sediment.</title>
        <authorList>
            <person name="Cha I.T."/>
            <person name="Park S.J."/>
            <person name="Kim S.J."/>
            <person name="Kim J.G."/>
            <person name="Jung M.Y."/>
            <person name="Shin K.S."/>
            <person name="Kwon K.K."/>
            <person name="Yang S.H."/>
            <person name="Seo Y.S."/>
            <person name="Rhee S.K."/>
        </authorList>
    </citation>
    <scope>NUCLEOTIDE SEQUENCE [LARGE SCALE GENOMIC DNA]</scope>
    <source>
        <strain evidence="1 2">KCTC 23939</strain>
    </source>
</reference>
<dbReference type="Proteomes" id="UP001610063">
    <property type="component" value="Unassembled WGS sequence"/>
</dbReference>
<accession>A0ABW7NBL6</accession>
<dbReference type="PROSITE" id="PS51257">
    <property type="entry name" value="PROKAR_LIPOPROTEIN"/>
    <property type="match status" value="1"/>
</dbReference>
<evidence type="ECO:0008006" key="3">
    <source>
        <dbReference type="Google" id="ProtNLM"/>
    </source>
</evidence>
<evidence type="ECO:0000313" key="1">
    <source>
        <dbReference type="EMBL" id="MFH6983869.1"/>
    </source>
</evidence>
<gene>
    <name evidence="1" type="ORF">ACHKAR_10475</name>
</gene>
<sequence>MKRVLAITLLGFLAACSGGDEKPSGWEGEWTATWETDPASFEGIEGISDYTMPGMVIFGPEMVNIKAYGFEGCVFSKDTLDHSLRWRVSNDSLILINDEDTPGMVYQIKEKTTDLIRLQLMEDIFLTLEK</sequence>
<keyword evidence="2" id="KW-1185">Reference proteome</keyword>
<dbReference type="EMBL" id="JBIPKE010000016">
    <property type="protein sequence ID" value="MFH6983869.1"/>
    <property type="molecule type" value="Genomic_DNA"/>
</dbReference>
<dbReference type="RefSeq" id="WP_395417386.1">
    <property type="nucleotide sequence ID" value="NZ_JBIPKE010000016.1"/>
</dbReference>